<name>A0ACC0C729_CATRO</name>
<keyword evidence="2" id="KW-1185">Reference proteome</keyword>
<reference evidence="2" key="1">
    <citation type="journal article" date="2023" name="Nat. Plants">
        <title>Single-cell RNA sequencing provides a high-resolution roadmap for understanding the multicellular compartmentation of specialized metabolism.</title>
        <authorList>
            <person name="Sun S."/>
            <person name="Shen X."/>
            <person name="Li Y."/>
            <person name="Li Y."/>
            <person name="Wang S."/>
            <person name="Li R."/>
            <person name="Zhang H."/>
            <person name="Shen G."/>
            <person name="Guo B."/>
            <person name="Wei J."/>
            <person name="Xu J."/>
            <person name="St-Pierre B."/>
            <person name="Chen S."/>
            <person name="Sun C."/>
        </authorList>
    </citation>
    <scope>NUCLEOTIDE SEQUENCE [LARGE SCALE GENOMIC DNA]</scope>
</reference>
<gene>
    <name evidence="1" type="ORF">M9H77_01927</name>
</gene>
<evidence type="ECO:0000313" key="2">
    <source>
        <dbReference type="Proteomes" id="UP001060085"/>
    </source>
</evidence>
<sequence>MKRELAFAMEAQSLLPEPLGRTRGSTSQISNEIPVMTDPDSNGSAAVDHSRAPQGRFRIYTRNKRLKSATEKSDGKTLVLADSGTEFGGDQPVGIVEIKSETEENVGMEPSSVLGGVEGAGAALVNMSEMVEVEVTEEPLAVDVKSSGKPRRFTRSALKATDDDTDVATGDSEGFKDAVIVEVDGAANGSVSVLGKLEMKMSKKIEIKGRPTTVKELFGTGLLEGYPVFYNGGKKGIPLRGTIKDDGILCSCSLCKGIRVVPPCQFEIHACRTYRRASQYICLENGKSLLDVVKECRKSSVKDLEETIQSFIGPLPVKESIVCQNCQSLFLATSAAKMDQLCDSCMIFIKSKDSVMHTPYARSRASEPVLRLTSSEIVEVQTTPLTKRRGRKKRKFSEMISRKNSSHKSLDISPRKRSQWKMTKLSKPTVVQKSAGSSSVGNSLTKQTQENTLKSSASHTSLKSSKGASSCVSPQSKSQLKITKKDQKMHRLVFEDGGLPDGTELAYFSRGQKLLSGYKRGLGIFCSCCSTEVSPSQFEAHAGWASRKKPYGYIYMSNGVSLHEFAISLLKGRKPTAKENDDLCTICADGGKLVLCDGCPRAFHKECASLSSIPRGKWYCKYCENMFQRERFVERNANAVAAGRVPGIVDPIGEVTNRCIRIVKSPEDAEVIACVICRAYDFSKSGFGPRTVILCDQCEKEYHVGCLKKTKMADLKELPKGKWFCSGECKKIYLALNNLLNSGSEKLPESSLEPIREKLAKEGSDAEADIDVSWRILSGKATSRETRLLLSEAVAIFHDCFDPIVDSATGRDFIPSMVYGRNIRGQDFSGMYCAILTVNSQLVSAAILRIFGQDIAELPLVATRVGYQGKGYFQLLFSCIEKLLAFLKIRTFVLPAADEAESIWTNRFGFKKIPPDQLIDYKRNCWQMINFKGTSMLEKMVPKCRIIRQDEANSSVQLQ</sequence>
<proteinExistence type="predicted"/>
<evidence type="ECO:0000313" key="1">
    <source>
        <dbReference type="EMBL" id="KAI5680700.1"/>
    </source>
</evidence>
<accession>A0ACC0C729</accession>
<dbReference type="EMBL" id="CM044701">
    <property type="protein sequence ID" value="KAI5680700.1"/>
    <property type="molecule type" value="Genomic_DNA"/>
</dbReference>
<organism evidence="1 2">
    <name type="scientific">Catharanthus roseus</name>
    <name type="common">Madagascar periwinkle</name>
    <name type="synonym">Vinca rosea</name>
    <dbReference type="NCBI Taxonomy" id="4058"/>
    <lineage>
        <taxon>Eukaryota</taxon>
        <taxon>Viridiplantae</taxon>
        <taxon>Streptophyta</taxon>
        <taxon>Embryophyta</taxon>
        <taxon>Tracheophyta</taxon>
        <taxon>Spermatophyta</taxon>
        <taxon>Magnoliopsida</taxon>
        <taxon>eudicotyledons</taxon>
        <taxon>Gunneridae</taxon>
        <taxon>Pentapetalae</taxon>
        <taxon>asterids</taxon>
        <taxon>lamiids</taxon>
        <taxon>Gentianales</taxon>
        <taxon>Apocynaceae</taxon>
        <taxon>Rauvolfioideae</taxon>
        <taxon>Vinceae</taxon>
        <taxon>Catharanthinae</taxon>
        <taxon>Catharanthus</taxon>
    </lineage>
</organism>
<protein>
    <submittedName>
        <fullName evidence="1">Uncharacterized protein</fullName>
    </submittedName>
</protein>
<comment type="caution">
    <text evidence="1">The sequence shown here is derived from an EMBL/GenBank/DDBJ whole genome shotgun (WGS) entry which is preliminary data.</text>
</comment>
<dbReference type="Proteomes" id="UP001060085">
    <property type="component" value="Linkage Group LG01"/>
</dbReference>